<evidence type="ECO:0000313" key="3">
    <source>
        <dbReference type="Proteomes" id="UP001149074"/>
    </source>
</evidence>
<feature type="region of interest" description="Disordered" evidence="1">
    <location>
        <begin position="15"/>
        <end position="44"/>
    </location>
</feature>
<reference evidence="2" key="1">
    <citation type="submission" date="2022-11" db="EMBL/GenBank/DDBJ databases">
        <authorList>
            <person name="Petersen C."/>
        </authorList>
    </citation>
    <scope>NUCLEOTIDE SEQUENCE</scope>
    <source>
        <strain evidence="2">IBT 30761</strain>
    </source>
</reference>
<feature type="compositionally biased region" description="Basic and acidic residues" evidence="1">
    <location>
        <begin position="15"/>
        <end position="34"/>
    </location>
</feature>
<dbReference type="GeneID" id="81355836"/>
<dbReference type="Proteomes" id="UP001149074">
    <property type="component" value="Unassembled WGS sequence"/>
</dbReference>
<dbReference type="EMBL" id="JAPQKI010000004">
    <property type="protein sequence ID" value="KAJ5103834.1"/>
    <property type="molecule type" value="Genomic_DNA"/>
</dbReference>
<accession>A0A9W9FPC1</accession>
<evidence type="ECO:0000256" key="1">
    <source>
        <dbReference type="SAM" id="MobiDB-lite"/>
    </source>
</evidence>
<dbReference type="AlphaFoldDB" id="A0A9W9FPC1"/>
<keyword evidence="3" id="KW-1185">Reference proteome</keyword>
<name>A0A9W9FPC1_9EURO</name>
<reference evidence="2" key="2">
    <citation type="journal article" date="2023" name="IMA Fungus">
        <title>Comparative genomic study of the Penicillium genus elucidates a diverse pangenome and 15 lateral gene transfer events.</title>
        <authorList>
            <person name="Petersen C."/>
            <person name="Sorensen T."/>
            <person name="Nielsen M.R."/>
            <person name="Sondergaard T.E."/>
            <person name="Sorensen J.L."/>
            <person name="Fitzpatrick D.A."/>
            <person name="Frisvad J.C."/>
            <person name="Nielsen K.L."/>
        </authorList>
    </citation>
    <scope>NUCLEOTIDE SEQUENCE</scope>
    <source>
        <strain evidence="2">IBT 30761</strain>
    </source>
</reference>
<comment type="caution">
    <text evidence="2">The sequence shown here is derived from an EMBL/GenBank/DDBJ whole genome shotgun (WGS) entry which is preliminary data.</text>
</comment>
<gene>
    <name evidence="2" type="ORF">N7532_004363</name>
</gene>
<proteinExistence type="predicted"/>
<evidence type="ECO:0000313" key="2">
    <source>
        <dbReference type="EMBL" id="KAJ5103834.1"/>
    </source>
</evidence>
<organism evidence="2 3">
    <name type="scientific">Penicillium argentinense</name>
    <dbReference type="NCBI Taxonomy" id="1131581"/>
    <lineage>
        <taxon>Eukaryota</taxon>
        <taxon>Fungi</taxon>
        <taxon>Dikarya</taxon>
        <taxon>Ascomycota</taxon>
        <taxon>Pezizomycotina</taxon>
        <taxon>Eurotiomycetes</taxon>
        <taxon>Eurotiomycetidae</taxon>
        <taxon>Eurotiales</taxon>
        <taxon>Aspergillaceae</taxon>
        <taxon>Penicillium</taxon>
    </lineage>
</organism>
<protein>
    <submittedName>
        <fullName evidence="2">Uncharacterized protein</fullName>
    </submittedName>
</protein>
<dbReference type="RefSeq" id="XP_056477214.1">
    <property type="nucleotide sequence ID" value="XM_056616857.1"/>
</dbReference>
<sequence length="111" mass="12162">MPSFAGQRINQIPDRLDLAWPPDDRHPTANDLHRGSIPNRELGQGEVCARQGNETTDLLSATAALKPRTSGLHHDSAMVQCPNLLLAVRRGCSSLESFDSLASVVTEYRKL</sequence>